<dbReference type="RefSeq" id="WP_330195075.1">
    <property type="nucleotide sequence ID" value="NZ_JAZDRO010000001.1"/>
</dbReference>
<dbReference type="SUPFAM" id="SSF52833">
    <property type="entry name" value="Thioredoxin-like"/>
    <property type="match status" value="1"/>
</dbReference>
<evidence type="ECO:0000256" key="5">
    <source>
        <dbReference type="ARBA" id="ARBA00023284"/>
    </source>
</evidence>
<dbReference type="Pfam" id="PF08534">
    <property type="entry name" value="Redoxin"/>
    <property type="match status" value="1"/>
</dbReference>
<organism evidence="7 8">
    <name type="scientific">Hyphobacterium marinum</name>
    <dbReference type="NCBI Taxonomy" id="3116574"/>
    <lineage>
        <taxon>Bacteria</taxon>
        <taxon>Pseudomonadati</taxon>
        <taxon>Pseudomonadota</taxon>
        <taxon>Alphaproteobacteria</taxon>
        <taxon>Maricaulales</taxon>
        <taxon>Maricaulaceae</taxon>
        <taxon>Hyphobacterium</taxon>
    </lineage>
</organism>
<dbReference type="PROSITE" id="PS00194">
    <property type="entry name" value="THIOREDOXIN_1"/>
    <property type="match status" value="1"/>
</dbReference>
<evidence type="ECO:0000256" key="1">
    <source>
        <dbReference type="ARBA" id="ARBA00004196"/>
    </source>
</evidence>
<evidence type="ECO:0000256" key="4">
    <source>
        <dbReference type="ARBA" id="ARBA00023157"/>
    </source>
</evidence>
<proteinExistence type="inferred from homology"/>
<evidence type="ECO:0000256" key="2">
    <source>
        <dbReference type="ARBA" id="ARBA00007758"/>
    </source>
</evidence>
<dbReference type="InterPro" id="IPR036249">
    <property type="entry name" value="Thioredoxin-like_sf"/>
</dbReference>
<feature type="domain" description="Thioredoxin" evidence="6">
    <location>
        <begin position="33"/>
        <end position="168"/>
    </location>
</feature>
<keyword evidence="3" id="KW-0201">Cytochrome c-type biogenesis</keyword>
<comment type="subcellular location">
    <subcellularLocation>
        <location evidence="1">Cell envelope</location>
    </subcellularLocation>
</comment>
<keyword evidence="4" id="KW-1015">Disulfide bond</keyword>
<comment type="caution">
    <text evidence="7">The sequence shown here is derived from an EMBL/GenBank/DDBJ whole genome shotgun (WGS) entry which is preliminary data.</text>
</comment>
<evidence type="ECO:0000313" key="8">
    <source>
        <dbReference type="Proteomes" id="UP001310692"/>
    </source>
</evidence>
<dbReference type="InterPro" id="IPR050553">
    <property type="entry name" value="Thioredoxin_ResA/DsbE_sf"/>
</dbReference>
<dbReference type="EMBL" id="JAZDRO010000001">
    <property type="protein sequence ID" value="MEE2565540.1"/>
    <property type="molecule type" value="Genomic_DNA"/>
</dbReference>
<sequence length="170" mass="18065">MNWLRLLPAGIVVALIAVFAVLLLRAEPPPDDPLVGQPVPEFDLAVLDGRSGYDKDTAAGPYLLNIWGSWCPPCVAEHPVLMALEAEGIPIYGIAWRDSVANANAFLDQRGDPFAGVLRDPMGEAVIALGVTGAPETFVVGRDGLIRARWAGPLTAEALERVIYPALDAG</sequence>
<dbReference type="InterPro" id="IPR013766">
    <property type="entry name" value="Thioredoxin_domain"/>
</dbReference>
<evidence type="ECO:0000313" key="7">
    <source>
        <dbReference type="EMBL" id="MEE2565540.1"/>
    </source>
</evidence>
<keyword evidence="8" id="KW-1185">Reference proteome</keyword>
<dbReference type="PROSITE" id="PS51352">
    <property type="entry name" value="THIOREDOXIN_2"/>
    <property type="match status" value="1"/>
</dbReference>
<dbReference type="NCBIfam" id="TIGR00385">
    <property type="entry name" value="dsbE"/>
    <property type="match status" value="1"/>
</dbReference>
<dbReference type="Proteomes" id="UP001310692">
    <property type="component" value="Unassembled WGS sequence"/>
</dbReference>
<evidence type="ECO:0000259" key="6">
    <source>
        <dbReference type="PROSITE" id="PS51352"/>
    </source>
</evidence>
<dbReference type="InterPro" id="IPR017937">
    <property type="entry name" value="Thioredoxin_CS"/>
</dbReference>
<name>A0ABU7LWG9_9PROT</name>
<reference evidence="7 8" key="1">
    <citation type="submission" date="2024-01" db="EMBL/GenBank/DDBJ databases">
        <title>Hyphobacterium bacterium isolated from marine sediment.</title>
        <authorList>
            <person name="Zhao S."/>
        </authorList>
    </citation>
    <scope>NUCLEOTIDE SEQUENCE [LARGE SCALE GENOMIC DNA]</scope>
    <source>
        <strain evidence="7 8">Y60-23</strain>
    </source>
</reference>
<accession>A0ABU7LWG9</accession>
<dbReference type="PANTHER" id="PTHR42852:SF6">
    <property type="entry name" value="THIOL:DISULFIDE INTERCHANGE PROTEIN DSBE"/>
    <property type="match status" value="1"/>
</dbReference>
<dbReference type="InterPro" id="IPR004799">
    <property type="entry name" value="Periplasmic_diS_OxRdtase_DsbE"/>
</dbReference>
<keyword evidence="5" id="KW-0676">Redox-active center</keyword>
<dbReference type="Gene3D" id="3.40.30.10">
    <property type="entry name" value="Glutaredoxin"/>
    <property type="match status" value="1"/>
</dbReference>
<evidence type="ECO:0000256" key="3">
    <source>
        <dbReference type="ARBA" id="ARBA00022748"/>
    </source>
</evidence>
<gene>
    <name evidence="7" type="ORF">V0U35_02510</name>
</gene>
<protein>
    <submittedName>
        <fullName evidence="7">DsbE family thiol:disulfide interchange protein</fullName>
    </submittedName>
</protein>
<comment type="similarity">
    <text evidence="2">Belongs to the thioredoxin family. DsbE subfamily.</text>
</comment>
<dbReference type="PANTHER" id="PTHR42852">
    <property type="entry name" value="THIOL:DISULFIDE INTERCHANGE PROTEIN DSBE"/>
    <property type="match status" value="1"/>
</dbReference>
<dbReference type="InterPro" id="IPR013740">
    <property type="entry name" value="Redoxin"/>
</dbReference>